<dbReference type="GO" id="GO:0008173">
    <property type="term" value="F:RNA methyltransferase activity"/>
    <property type="evidence" value="ECO:0007669"/>
    <property type="project" value="InterPro"/>
</dbReference>
<dbReference type="SUPFAM" id="SSF75217">
    <property type="entry name" value="alpha/beta knot"/>
    <property type="match status" value="1"/>
</dbReference>
<dbReference type="InterPro" id="IPR029064">
    <property type="entry name" value="Ribosomal_eL30-like_sf"/>
</dbReference>
<gene>
    <name evidence="5" type="ORF">NCTC11391_00181</name>
</gene>
<proteinExistence type="inferred from homology"/>
<dbReference type="InterPro" id="IPR001537">
    <property type="entry name" value="SpoU_MeTrfase"/>
</dbReference>
<dbReference type="GO" id="GO:0006396">
    <property type="term" value="P:RNA processing"/>
    <property type="evidence" value="ECO:0007669"/>
    <property type="project" value="InterPro"/>
</dbReference>
<reference evidence="5 6" key="1">
    <citation type="submission" date="2018-06" db="EMBL/GenBank/DDBJ databases">
        <authorList>
            <consortium name="Pathogen Informatics"/>
            <person name="Doyle S."/>
        </authorList>
    </citation>
    <scope>NUCLEOTIDE SEQUENCE [LARGE SCALE GENOMIC DNA]</scope>
    <source>
        <strain evidence="6">NCTC 11391</strain>
    </source>
</reference>
<evidence type="ECO:0000313" key="5">
    <source>
        <dbReference type="EMBL" id="SUN35206.1"/>
    </source>
</evidence>
<dbReference type="PANTHER" id="PTHR46429:SF1">
    <property type="entry name" value="23S RRNA (GUANOSINE-2'-O-)-METHYLTRANSFERASE RLMB"/>
    <property type="match status" value="1"/>
</dbReference>
<keyword evidence="3 5" id="KW-0808">Transferase</keyword>
<dbReference type="FunFam" id="3.40.1280.10:FF:000008">
    <property type="entry name" value="Group 3 RNA methyltransferase TrmH"/>
    <property type="match status" value="1"/>
</dbReference>
<dbReference type="Gene3D" id="3.40.1280.10">
    <property type="match status" value="1"/>
</dbReference>
<dbReference type="InterPro" id="IPR013123">
    <property type="entry name" value="SpoU_subst-bd"/>
</dbReference>
<comment type="similarity">
    <text evidence="1">Belongs to the class IV-like SAM-binding methyltransferase superfamily. RNA methyltransferase TrmH family.</text>
</comment>
<evidence type="ECO:0000313" key="6">
    <source>
        <dbReference type="Proteomes" id="UP000254082"/>
    </source>
</evidence>
<dbReference type="InterPro" id="IPR029028">
    <property type="entry name" value="Alpha/beta_knot_MTases"/>
</dbReference>
<feature type="domain" description="RNA 2-O ribose methyltransferase substrate binding" evidence="4">
    <location>
        <begin position="10"/>
        <end position="84"/>
    </location>
</feature>
<dbReference type="NCBIfam" id="TIGR00186">
    <property type="entry name" value="rRNA_methyl_3"/>
    <property type="match status" value="1"/>
</dbReference>
<dbReference type="Pfam" id="PF00588">
    <property type="entry name" value="SpoU_methylase"/>
    <property type="match status" value="1"/>
</dbReference>
<dbReference type="Proteomes" id="UP000254082">
    <property type="component" value="Unassembled WGS sequence"/>
</dbReference>
<organism evidence="5 6">
    <name type="scientific">Streptococcus downei MFe28</name>
    <dbReference type="NCBI Taxonomy" id="764290"/>
    <lineage>
        <taxon>Bacteria</taxon>
        <taxon>Bacillati</taxon>
        <taxon>Bacillota</taxon>
        <taxon>Bacilli</taxon>
        <taxon>Lactobacillales</taxon>
        <taxon>Streptococcaceae</taxon>
        <taxon>Streptococcus</taxon>
    </lineage>
</organism>
<accession>A0A380JDW6</accession>
<evidence type="ECO:0000259" key="4">
    <source>
        <dbReference type="SMART" id="SM00967"/>
    </source>
</evidence>
<dbReference type="RefSeq" id="WP_002998827.1">
    <property type="nucleotide sequence ID" value="NZ_UHFA01000002.1"/>
</dbReference>
<sequence length="246" mass="26619">MKRRQEHDDIVYGLHATVEALEANTGNKLYIQDDLKGKNVDKIKALAAQKKVAISWIPKKSLSEMTQGAVHQGFVLRVSEFAYSDLAAILAQADQEDNPLILILDGLTDPHNLGSILRTADATGVAGIIIPKHRAVGVTPVVAKTSTGAVEHVPIARVTNLSQTLDKLKEAGYWIFGTDMDGTPSHKWNTAGKLALIIGNEGRGISANLKKQVDEMITIPMTGHVQSLNASVAAAVLMYEVFRHKL</sequence>
<dbReference type="GO" id="GO:0005829">
    <property type="term" value="C:cytosol"/>
    <property type="evidence" value="ECO:0007669"/>
    <property type="project" value="TreeGrafter"/>
</dbReference>
<protein>
    <submittedName>
        <fullName evidence="5">TrmH family RNA methyltransferase</fullName>
        <ecNumber evidence="5">2.1.1.-</ecNumber>
    </submittedName>
</protein>
<evidence type="ECO:0000256" key="2">
    <source>
        <dbReference type="ARBA" id="ARBA00022603"/>
    </source>
</evidence>
<dbReference type="CDD" id="cd18103">
    <property type="entry name" value="SpoU-like_RlmB"/>
    <property type="match status" value="1"/>
</dbReference>
<evidence type="ECO:0000256" key="1">
    <source>
        <dbReference type="ARBA" id="ARBA00007228"/>
    </source>
</evidence>
<dbReference type="SUPFAM" id="SSF55315">
    <property type="entry name" value="L30e-like"/>
    <property type="match status" value="1"/>
</dbReference>
<dbReference type="GO" id="GO:0032259">
    <property type="term" value="P:methylation"/>
    <property type="evidence" value="ECO:0007669"/>
    <property type="project" value="UniProtKB-KW"/>
</dbReference>
<dbReference type="InterPro" id="IPR029026">
    <property type="entry name" value="tRNA_m1G_MTases_N"/>
</dbReference>
<keyword evidence="6" id="KW-1185">Reference proteome</keyword>
<dbReference type="EMBL" id="UHFA01000002">
    <property type="protein sequence ID" value="SUN35206.1"/>
    <property type="molecule type" value="Genomic_DNA"/>
</dbReference>
<dbReference type="OrthoDB" id="9794400at2"/>
<dbReference type="AlphaFoldDB" id="A0A380JDW6"/>
<evidence type="ECO:0000256" key="3">
    <source>
        <dbReference type="ARBA" id="ARBA00022679"/>
    </source>
</evidence>
<dbReference type="SMART" id="SM00967">
    <property type="entry name" value="SpoU_sub_bind"/>
    <property type="match status" value="1"/>
</dbReference>
<dbReference type="GO" id="GO:0003723">
    <property type="term" value="F:RNA binding"/>
    <property type="evidence" value="ECO:0007669"/>
    <property type="project" value="InterPro"/>
</dbReference>
<dbReference type="Pfam" id="PF08032">
    <property type="entry name" value="SpoU_sub_bind"/>
    <property type="match status" value="1"/>
</dbReference>
<name>A0A380JDW6_STRDO</name>
<dbReference type="EC" id="2.1.1.-" evidence="5"/>
<dbReference type="InterPro" id="IPR004441">
    <property type="entry name" value="rRNA_MeTrfase_TrmH"/>
</dbReference>
<dbReference type="Gene3D" id="3.30.1330.30">
    <property type="match status" value="1"/>
</dbReference>
<dbReference type="PANTHER" id="PTHR46429">
    <property type="entry name" value="23S RRNA (GUANOSINE-2'-O-)-METHYLTRANSFERASE RLMB"/>
    <property type="match status" value="1"/>
</dbReference>
<keyword evidence="2 5" id="KW-0489">Methyltransferase</keyword>